<feature type="repeat" description="TPR" evidence="1">
    <location>
        <begin position="89"/>
        <end position="122"/>
    </location>
</feature>
<dbReference type="PROSITE" id="PS50005">
    <property type="entry name" value="TPR"/>
    <property type="match status" value="1"/>
</dbReference>
<evidence type="ECO:0000313" key="2">
    <source>
        <dbReference type="EMBL" id="CAB3757189.1"/>
    </source>
</evidence>
<dbReference type="InterPro" id="IPR011990">
    <property type="entry name" value="TPR-like_helical_dom_sf"/>
</dbReference>
<dbReference type="SUPFAM" id="SSF48452">
    <property type="entry name" value="TPR-like"/>
    <property type="match status" value="1"/>
</dbReference>
<organism evidence="2 3">
    <name type="scientific">Paraburkholderia humisilvae</name>
    <dbReference type="NCBI Taxonomy" id="627669"/>
    <lineage>
        <taxon>Bacteria</taxon>
        <taxon>Pseudomonadati</taxon>
        <taxon>Pseudomonadota</taxon>
        <taxon>Betaproteobacteria</taxon>
        <taxon>Burkholderiales</taxon>
        <taxon>Burkholderiaceae</taxon>
        <taxon>Paraburkholderia</taxon>
    </lineage>
</organism>
<protein>
    <submittedName>
        <fullName evidence="2">Uncharacterized protein</fullName>
    </submittedName>
</protein>
<dbReference type="Proteomes" id="UP000494363">
    <property type="component" value="Unassembled WGS sequence"/>
</dbReference>
<evidence type="ECO:0000313" key="3">
    <source>
        <dbReference type="Proteomes" id="UP000494363"/>
    </source>
</evidence>
<accession>A0A6J5DSH3</accession>
<dbReference type="Pfam" id="PF13432">
    <property type="entry name" value="TPR_16"/>
    <property type="match status" value="1"/>
</dbReference>
<reference evidence="2 3" key="1">
    <citation type="submission" date="2020-04" db="EMBL/GenBank/DDBJ databases">
        <authorList>
            <person name="De Canck E."/>
        </authorList>
    </citation>
    <scope>NUCLEOTIDE SEQUENCE [LARGE SCALE GENOMIC DNA]</scope>
    <source>
        <strain evidence="2 3">LMG 29542</strain>
    </source>
</reference>
<dbReference type="InterPro" id="IPR019734">
    <property type="entry name" value="TPR_rpt"/>
</dbReference>
<gene>
    <name evidence="2" type="ORF">LMG29542_03028</name>
</gene>
<sequence>MRAAGTEPHEFFHALFVMSINSLLQSAFTYHREGRLDLAEQGYLDVIKSAPTHWSARFGLAEVLNRTQRYDAAIGWLTPMLTEDPEESVPLHRELGFAHANAGRLQAALEHFKCILEKLPNDAETLHLVANFEQSLNLNEEADAHFRRALERKLLITIPAVTTPPAFRALFVFAPGRGNTPFAYLVETAPFESNVLNLLQDFKYDDAALRNGGDVVVNLIADVDQGGPMLAIADEFVERIGKPIVNHPRRITGTGRETIAKLIADTPGCLVPQTRLYTADALRTLFADAAAFPWSFPLLVRRAGTHGGSDFELVQHIWQLRAFVERVGECDYYLTPFVDYRSADGHYRKYRFFYVDGEILPYHLAIGNHWKVHHATTDMAQTPWMQAEEQAFLEHPTSVFGAVQYDALRAIGDTIGLDYFGIDCGLDAQGAVVVFEVNACMLVHGDNAAFPYKTPSVERIRHAFHAMLSRIAQRRDKSERTQGTQGTAIVG</sequence>
<keyword evidence="3" id="KW-1185">Reference proteome</keyword>
<keyword evidence="1" id="KW-0802">TPR repeat</keyword>
<dbReference type="SUPFAM" id="SSF56059">
    <property type="entry name" value="Glutathione synthetase ATP-binding domain-like"/>
    <property type="match status" value="1"/>
</dbReference>
<name>A0A6J5DSH3_9BURK</name>
<dbReference type="Gene3D" id="1.25.40.10">
    <property type="entry name" value="Tetratricopeptide repeat domain"/>
    <property type="match status" value="1"/>
</dbReference>
<proteinExistence type="predicted"/>
<dbReference type="EMBL" id="CADIKH010000012">
    <property type="protein sequence ID" value="CAB3757189.1"/>
    <property type="molecule type" value="Genomic_DNA"/>
</dbReference>
<evidence type="ECO:0000256" key="1">
    <source>
        <dbReference type="PROSITE-ProRule" id="PRU00339"/>
    </source>
</evidence>
<dbReference type="AlphaFoldDB" id="A0A6J5DSH3"/>
<dbReference type="SMART" id="SM00028">
    <property type="entry name" value="TPR"/>
    <property type="match status" value="4"/>
</dbReference>